<keyword evidence="2" id="KW-0472">Membrane</keyword>
<dbReference type="AlphaFoldDB" id="A0A0J9WRZ5"/>
<feature type="compositionally biased region" description="Polar residues" evidence="1">
    <location>
        <begin position="89"/>
        <end position="104"/>
    </location>
</feature>
<protein>
    <submittedName>
        <fullName evidence="3">Uncharacterized protein</fullName>
    </submittedName>
</protein>
<evidence type="ECO:0000256" key="1">
    <source>
        <dbReference type="SAM" id="MobiDB-lite"/>
    </source>
</evidence>
<dbReference type="Proteomes" id="UP000009097">
    <property type="component" value="Unassembled WGS sequence"/>
</dbReference>
<reference evidence="3" key="1">
    <citation type="submission" date="2007-04" db="EMBL/GenBank/DDBJ databases">
        <authorList>
            <consortium name="The Broad Institute Genome Sequencing Platform"/>
            <person name="Birren B."/>
            <person name="Lander E."/>
            <person name="Galagan J."/>
            <person name="Nusbaum C."/>
            <person name="Devon K."/>
            <person name="Ma L.-J."/>
            <person name="Jaffe D."/>
            <person name="Butler J."/>
            <person name="Alvarez P."/>
            <person name="Gnerre S."/>
            <person name="Grabherr M."/>
            <person name="Kleber M."/>
            <person name="Mauceli E."/>
            <person name="Brockman W."/>
            <person name="MacCallum I.A."/>
            <person name="Young S."/>
            <person name="LaButti K."/>
            <person name="DeCaprio D."/>
            <person name="Crawford M."/>
            <person name="Koehrsen M."/>
            <person name="Engels R."/>
            <person name="Montgomery P."/>
            <person name="Pearson M."/>
            <person name="Howarth C."/>
            <person name="Larson L."/>
            <person name="White J."/>
            <person name="O'Leary S."/>
            <person name="Kodira C."/>
            <person name="Zeng Q."/>
            <person name="Yandava C."/>
            <person name="Alvarado L."/>
            <person name="Kistler C."/>
            <person name="Shim W.-B."/>
            <person name="Kang S."/>
            <person name="Woloshuk C."/>
        </authorList>
    </citation>
    <scope>NUCLEOTIDE SEQUENCE</scope>
    <source>
        <strain evidence="3">4287</strain>
    </source>
</reference>
<dbReference type="RefSeq" id="XP_018251437.1">
    <property type="nucleotide sequence ID" value="XM_018401119.1"/>
</dbReference>
<sequence>MISVPNASSVIQTELDPIAKRRRIAQRLWGLDLQSSSRVDQLSAYFDHFRDQAGQLNVSMDDVFTAADILKNKPDSTRQYLRNTMTSALNHGQSTKDTTTSHVPHNSAVPGPQNITVRDSVIEETIVATIRVMLAVNINLDSRTVFLATLGLNWGESQSLTSFIKETFPKHAYNDEPHTPFMASRLRARYLEDHADVQLEWTHHLPDHLVLNIGSQTKTLRVFDLVSLLEMTYEVMKDEPWETSVEDSLKRGCYTPTFLYETLQTIRLLFPPQDQQWLDRKIEFNSRWYRWRGNDVRLVDQRISAPLKCHHGETVYERPLTTRRELFERYPHWAIRLHSLYAESEDPAPVSRPGRWAQRRRSPRHAFWLTFVALVAAALFGIVATIIGAIQVWISWCQWKGQGSSIC</sequence>
<dbReference type="KEGG" id="fox:FOXG_20811"/>
<dbReference type="EMBL" id="DS231712">
    <property type="protein sequence ID" value="KNB13392.1"/>
    <property type="molecule type" value="Genomic_DNA"/>
</dbReference>
<evidence type="ECO:0000313" key="3">
    <source>
        <dbReference type="EMBL" id="KNB13392.1"/>
    </source>
</evidence>
<dbReference type="GeneID" id="28961517"/>
<evidence type="ECO:0000313" key="4">
    <source>
        <dbReference type="Proteomes" id="UP000009097"/>
    </source>
</evidence>
<name>A0A0J9WRZ5_FUSO4</name>
<accession>A0A0J9WRZ5</accession>
<feature type="region of interest" description="Disordered" evidence="1">
    <location>
        <begin position="89"/>
        <end position="111"/>
    </location>
</feature>
<keyword evidence="2" id="KW-0812">Transmembrane</keyword>
<reference evidence="3" key="2">
    <citation type="journal article" date="2010" name="Nature">
        <title>Comparative genomics reveals mobile pathogenicity chromosomes in Fusarium.</title>
        <authorList>
            <person name="Ma L.J."/>
            <person name="van der Does H.C."/>
            <person name="Borkovich K.A."/>
            <person name="Coleman J.J."/>
            <person name="Daboussi M.J."/>
            <person name="Di Pietro A."/>
            <person name="Dufresne M."/>
            <person name="Freitag M."/>
            <person name="Grabherr M."/>
            <person name="Henrissat B."/>
            <person name="Houterman P.M."/>
            <person name="Kang S."/>
            <person name="Shim W.B."/>
            <person name="Woloshuk C."/>
            <person name="Xie X."/>
            <person name="Xu J.R."/>
            <person name="Antoniw J."/>
            <person name="Baker S.E."/>
            <person name="Bluhm B.H."/>
            <person name="Breakspear A."/>
            <person name="Brown D.W."/>
            <person name="Butchko R.A."/>
            <person name="Chapman S."/>
            <person name="Coulson R."/>
            <person name="Coutinho P.M."/>
            <person name="Danchin E.G."/>
            <person name="Diener A."/>
            <person name="Gale L.R."/>
            <person name="Gardiner D.M."/>
            <person name="Goff S."/>
            <person name="Hammond-Kosack K.E."/>
            <person name="Hilburn K."/>
            <person name="Hua-Van A."/>
            <person name="Jonkers W."/>
            <person name="Kazan K."/>
            <person name="Kodira C.D."/>
            <person name="Koehrsen M."/>
            <person name="Kumar L."/>
            <person name="Lee Y.H."/>
            <person name="Li L."/>
            <person name="Manners J.M."/>
            <person name="Miranda-Saavedra D."/>
            <person name="Mukherjee M."/>
            <person name="Park G."/>
            <person name="Park J."/>
            <person name="Park S.Y."/>
            <person name="Proctor R.H."/>
            <person name="Regev A."/>
            <person name="Ruiz-Roldan M.C."/>
            <person name="Sain D."/>
            <person name="Sakthikumar S."/>
            <person name="Sykes S."/>
            <person name="Schwartz D.C."/>
            <person name="Turgeon B.G."/>
            <person name="Wapinski I."/>
            <person name="Yoder O."/>
            <person name="Young S."/>
            <person name="Zeng Q."/>
            <person name="Zhou S."/>
            <person name="Galagan J."/>
            <person name="Cuomo C.A."/>
            <person name="Kistler H.C."/>
            <person name="Rep M."/>
        </authorList>
    </citation>
    <scope>NUCLEOTIDE SEQUENCE [LARGE SCALE GENOMIC DNA]</scope>
    <source>
        <strain evidence="3">4287</strain>
    </source>
</reference>
<organism evidence="3 4">
    <name type="scientific">Fusarium oxysporum f. sp. lycopersici (strain 4287 / CBS 123668 / FGSC 9935 / NRRL 34936)</name>
    <name type="common">Fusarium vascular wilt of tomato</name>
    <dbReference type="NCBI Taxonomy" id="426428"/>
    <lineage>
        <taxon>Eukaryota</taxon>
        <taxon>Fungi</taxon>
        <taxon>Dikarya</taxon>
        <taxon>Ascomycota</taxon>
        <taxon>Pezizomycotina</taxon>
        <taxon>Sordariomycetes</taxon>
        <taxon>Hypocreomycetidae</taxon>
        <taxon>Hypocreales</taxon>
        <taxon>Nectriaceae</taxon>
        <taxon>Fusarium</taxon>
        <taxon>Fusarium oxysporum species complex</taxon>
    </lineage>
</organism>
<feature type="transmembrane region" description="Helical" evidence="2">
    <location>
        <begin position="366"/>
        <end position="394"/>
    </location>
</feature>
<dbReference type="VEuPathDB" id="FungiDB:FOXG_20811"/>
<keyword evidence="2" id="KW-1133">Transmembrane helix</keyword>
<dbReference type="OrthoDB" id="5428890at2759"/>
<proteinExistence type="predicted"/>
<gene>
    <name evidence="3" type="ORF">FOXG_20811</name>
</gene>
<evidence type="ECO:0000256" key="2">
    <source>
        <dbReference type="SAM" id="Phobius"/>
    </source>
</evidence>